<evidence type="ECO:0000313" key="5">
    <source>
        <dbReference type="Proteomes" id="UP000003919"/>
    </source>
</evidence>
<dbReference type="GO" id="GO:0055085">
    <property type="term" value="P:transmembrane transport"/>
    <property type="evidence" value="ECO:0007669"/>
    <property type="project" value="InterPro"/>
</dbReference>
<evidence type="ECO:0000256" key="1">
    <source>
        <dbReference type="PROSITE-ProRule" id="PRU00339"/>
    </source>
</evidence>
<dbReference type="EMBL" id="AAXU02000001">
    <property type="protein sequence ID" value="EAZ81837.1"/>
    <property type="molecule type" value="Genomic_DNA"/>
</dbReference>
<dbReference type="InterPro" id="IPR019734">
    <property type="entry name" value="TPR_rpt"/>
</dbReference>
<dbReference type="Gene3D" id="3.30.1150.10">
    <property type="match status" value="1"/>
</dbReference>
<dbReference type="InterPro" id="IPR037682">
    <property type="entry name" value="TonB_C"/>
</dbReference>
<dbReference type="HOGENOM" id="CLU_1297626_0_0_10"/>
<comment type="caution">
    <text evidence="4">The sequence shown here is derived from an EMBL/GenBank/DDBJ whole genome shotgun (WGS) entry which is preliminary data.</text>
</comment>
<reference evidence="4 5" key="1">
    <citation type="journal article" date="2011" name="J. Bacteriol.">
        <title>Complete genome sequence of Algoriphagus sp. PR1, bacterial prey of a colony-forming choanoflagellate.</title>
        <authorList>
            <person name="Alegado R.A."/>
            <person name="Ferriera S."/>
            <person name="Nusbaum C."/>
            <person name="Young S.K."/>
            <person name="Zeng Q."/>
            <person name="Imamovic A."/>
            <person name="Fairclough S.R."/>
            <person name="King N."/>
        </authorList>
    </citation>
    <scope>NUCLEOTIDE SEQUENCE [LARGE SCALE GENOMIC DNA]</scope>
    <source>
        <strain evidence="4 5">PR1</strain>
    </source>
</reference>
<dbReference type="Pfam" id="PF03544">
    <property type="entry name" value="TonB_C"/>
    <property type="match status" value="1"/>
</dbReference>
<name>A3HUL5_9BACT</name>
<dbReference type="STRING" id="388413.ALPR1_01310"/>
<protein>
    <submittedName>
        <fullName evidence="4">Tetratricopeptide TPR_2</fullName>
    </submittedName>
</protein>
<feature type="signal peptide" evidence="2">
    <location>
        <begin position="1"/>
        <end position="19"/>
    </location>
</feature>
<feature type="domain" description="TonB C-terminal" evidence="3">
    <location>
        <begin position="36"/>
        <end position="133"/>
    </location>
</feature>
<dbReference type="Gene3D" id="1.25.40.10">
    <property type="entry name" value="Tetratricopeptide repeat domain"/>
    <property type="match status" value="1"/>
</dbReference>
<sequence>MLRGLVCYFLFLISFCSIAQTPFDPETESDFVKASYTKGNLITILSQGLTYPEKAVANGVEGNVIYSLKIDSSGNLESVEVKEEVSDELAAQAEESLAKLTADWTPSKLNGEAVDREYLVIFSYNIYYNSLPTDYHGKAKKFQDKGKLEKAVKVYDEAIENNPYTPEYYIMRARLKKELGDLEGASSDELQADKLKMELLAMVEIGQTQTLR</sequence>
<dbReference type="Proteomes" id="UP000003919">
    <property type="component" value="Chromosome"/>
</dbReference>
<dbReference type="SUPFAM" id="SSF74653">
    <property type="entry name" value="TolA/TonB C-terminal domain"/>
    <property type="match status" value="1"/>
</dbReference>
<evidence type="ECO:0000256" key="2">
    <source>
        <dbReference type="SAM" id="SignalP"/>
    </source>
</evidence>
<dbReference type="PROSITE" id="PS50005">
    <property type="entry name" value="TPR"/>
    <property type="match status" value="1"/>
</dbReference>
<dbReference type="PROSITE" id="PS52015">
    <property type="entry name" value="TONB_CTD"/>
    <property type="match status" value="1"/>
</dbReference>
<dbReference type="InterPro" id="IPR011990">
    <property type="entry name" value="TPR-like_helical_dom_sf"/>
</dbReference>
<gene>
    <name evidence="4" type="ORF">ALPR1_01310</name>
</gene>
<dbReference type="AlphaFoldDB" id="A3HUL5"/>
<organism evidence="4 5">
    <name type="scientific">Algoriphagus machipongonensis</name>
    <dbReference type="NCBI Taxonomy" id="388413"/>
    <lineage>
        <taxon>Bacteria</taxon>
        <taxon>Pseudomonadati</taxon>
        <taxon>Bacteroidota</taxon>
        <taxon>Cytophagia</taxon>
        <taxon>Cytophagales</taxon>
        <taxon>Cyclobacteriaceae</taxon>
        <taxon>Algoriphagus</taxon>
    </lineage>
</organism>
<feature type="chain" id="PRO_5002652676" evidence="2">
    <location>
        <begin position="20"/>
        <end position="212"/>
    </location>
</feature>
<keyword evidence="2" id="KW-0732">Signal</keyword>
<dbReference type="SUPFAM" id="SSF48452">
    <property type="entry name" value="TPR-like"/>
    <property type="match status" value="1"/>
</dbReference>
<feature type="repeat" description="TPR" evidence="1">
    <location>
        <begin position="132"/>
        <end position="165"/>
    </location>
</feature>
<evidence type="ECO:0000259" key="3">
    <source>
        <dbReference type="PROSITE" id="PS52015"/>
    </source>
</evidence>
<accession>A3HUL5</accession>
<keyword evidence="5" id="KW-1185">Reference proteome</keyword>
<dbReference type="RefSeq" id="WP_008197862.1">
    <property type="nucleotide sequence ID" value="NZ_CM001023.1"/>
</dbReference>
<proteinExistence type="predicted"/>
<dbReference type="OrthoDB" id="821460at2"/>
<evidence type="ECO:0000313" key="4">
    <source>
        <dbReference type="EMBL" id="EAZ81837.1"/>
    </source>
</evidence>
<keyword evidence="1" id="KW-0802">TPR repeat</keyword>
<dbReference type="EMBL" id="CM001023">
    <property type="protein sequence ID" value="EAZ81837.1"/>
    <property type="molecule type" value="Genomic_DNA"/>
</dbReference>